<dbReference type="InterPro" id="IPR026444">
    <property type="entry name" value="Secre_tail"/>
</dbReference>
<protein>
    <submittedName>
        <fullName evidence="3">Cadherin-like beta sandwich domain-containing protein</fullName>
    </submittedName>
</protein>
<dbReference type="Proteomes" id="UP000708576">
    <property type="component" value="Unassembled WGS sequence"/>
</dbReference>
<feature type="domain" description="Cadherin-like beta-sandwich-like" evidence="1">
    <location>
        <begin position="354"/>
        <end position="434"/>
    </location>
</feature>
<dbReference type="Pfam" id="PF13385">
    <property type="entry name" value="Laminin_G_3"/>
    <property type="match status" value="2"/>
</dbReference>
<evidence type="ECO:0000259" key="2">
    <source>
        <dbReference type="Pfam" id="PF18962"/>
    </source>
</evidence>
<dbReference type="Pfam" id="PF12733">
    <property type="entry name" value="Cadherin-like"/>
    <property type="match status" value="2"/>
</dbReference>
<dbReference type="RefSeq" id="WP_212216633.1">
    <property type="nucleotide sequence ID" value="NZ_JAGUCO010000010.1"/>
</dbReference>
<evidence type="ECO:0000313" key="3">
    <source>
        <dbReference type="EMBL" id="MBS2099392.1"/>
    </source>
</evidence>
<name>A0ABS5JWU0_9BACT</name>
<dbReference type="Pfam" id="PF18962">
    <property type="entry name" value="Por_Secre_tail"/>
    <property type="match status" value="1"/>
</dbReference>
<dbReference type="NCBIfam" id="TIGR04183">
    <property type="entry name" value="Por_Secre_tail"/>
    <property type="match status" value="1"/>
</dbReference>
<dbReference type="Gene3D" id="2.60.120.200">
    <property type="match status" value="2"/>
</dbReference>
<proteinExistence type="predicted"/>
<dbReference type="InterPro" id="IPR013320">
    <property type="entry name" value="ConA-like_dom_sf"/>
</dbReference>
<evidence type="ECO:0000313" key="4">
    <source>
        <dbReference type="Proteomes" id="UP000708576"/>
    </source>
</evidence>
<dbReference type="SUPFAM" id="SSF49899">
    <property type="entry name" value="Concanavalin A-like lectins/glucanases"/>
    <property type="match status" value="2"/>
</dbReference>
<accession>A0ABS5JWU0</accession>
<gene>
    <name evidence="3" type="ORF">KEM10_13945</name>
</gene>
<organism evidence="3 4">
    <name type="scientific">Carboxylicivirga linearis</name>
    <dbReference type="NCBI Taxonomy" id="1628157"/>
    <lineage>
        <taxon>Bacteria</taxon>
        <taxon>Pseudomonadati</taxon>
        <taxon>Bacteroidota</taxon>
        <taxon>Bacteroidia</taxon>
        <taxon>Marinilabiliales</taxon>
        <taxon>Marinilabiliaceae</taxon>
        <taxon>Carboxylicivirga</taxon>
    </lineage>
</organism>
<dbReference type="Gene3D" id="2.80.10.50">
    <property type="match status" value="1"/>
</dbReference>
<dbReference type="EMBL" id="JAGUCO010000010">
    <property type="protein sequence ID" value="MBS2099392.1"/>
    <property type="molecule type" value="Genomic_DNA"/>
</dbReference>
<dbReference type="InterPro" id="IPR025883">
    <property type="entry name" value="Cadherin-like_domain"/>
</dbReference>
<feature type="domain" description="Cadherin-like beta-sandwich-like" evidence="1">
    <location>
        <begin position="900"/>
        <end position="974"/>
    </location>
</feature>
<evidence type="ECO:0000259" key="1">
    <source>
        <dbReference type="Pfam" id="PF12733"/>
    </source>
</evidence>
<comment type="caution">
    <text evidence="3">The sequence shown here is derived from an EMBL/GenBank/DDBJ whole genome shotgun (WGS) entry which is preliminary data.</text>
</comment>
<keyword evidence="4" id="KW-1185">Reference proteome</keyword>
<reference evidence="3 4" key="1">
    <citation type="journal article" date="2015" name="Int. J. Syst. Evol. Microbiol.">
        <title>Carboxylicivirga linearis sp. nov., isolated from a sea cucumber culture pond.</title>
        <authorList>
            <person name="Wang F.Q."/>
            <person name="Zhou Y.X."/>
            <person name="Lin X.Z."/>
            <person name="Chen G.J."/>
            <person name="Du Z.J."/>
        </authorList>
    </citation>
    <scope>NUCLEOTIDE SEQUENCE [LARGE SCALE GENOMIC DNA]</scope>
    <source>
        <strain evidence="3 4">FB218</strain>
    </source>
</reference>
<sequence>MKKRFLLLKFWYIFIVLATVSTASLTGQTLMHSYTFEDGTFEGSTVFDQTGDLDGTLGGDRISIADGMCTVSGATANNHGWISLDGTALALNTYTAITFEAFLVAGDNENGSFTMLGYFGTSTPGNGCFWYQPSRSGNESRAETNNTSTTITAAVPEVELDDGKMHHVVVVLTGTELSYYLDGALLAQTSTEGADFIGTIGTDVANFFRGVDGWNDPNYNGSVDEFNIYDGAMDQTTIESRWVTYVGEDYLNADLASISCTPGDLTPTFDPAELDYTVYVPYGDTTTVISVETAADVASYTIYTYDGTVVGDDGVVTFTEDGENLTIYVTALSGDEKYYYVDVYQYPEKTSERLSDIEVTGGTLIGDFNPDSTSYNIRADYGATLVEITGVPFGSGATVTGDGVINLTDGVGSATIHVVSEDANSEMDYNVTIYATEITTGVDYYLQHEASGYVVGESGEEYNMIKIYEPYNEPTQLFQFVSTDVAGQYYIQNKNGNYLRLAPKNGDQVWDMIMQPTIMVEEDSCRFELNEFEQGRFQIVSVARANEFENVFMGTNNSNLFGGVYSDKWDGNEMAYWSIVTPDQIDVQYNTYLESLSVLDNALIPSFDATVTEYRVVLPEGTAQFTVEAIAQHVSATVAGAGTIDVAAEGEGSVTVTVTNGGQTRDYVISYVLYSEDFALMHSYTFLDGTAKDEVSGADGVVYGGAIDQGVFTASQLGEYIELPAGDIAINTYTSVTFEHFIRANTEGANTNSNTMISAFGRSDGYGYDYFFTSAKSRAAISATVTENPWENESGVTGTDLDADLTGALHHLVAIITKDALYFYVDGSIAGDPVALNENNRVEYLSNEVAYLFKSVYPNDNTWIGSIEEFNIYAGVMDDATILENSIAGPKAYAGNDATLSDLTVNGVTIEGFHSATFNYMVTVEEGVTPVIVATTKEANATYEVNGPSAIPGTATVVVTAADGETTNTYTIEFDTATGIGSSTEGGIKVYPTVSTGEFTVEMEGQTSLITVYDLAGRLVKQVKSNTQREIISIDQKGMYIVKVESDGDTKLFKVFKR</sequence>
<feature type="domain" description="Secretion system C-terminal sorting" evidence="2">
    <location>
        <begin position="990"/>
        <end position="1052"/>
    </location>
</feature>